<dbReference type="EMBL" id="JAVDWQ010000019">
    <property type="protein sequence ID" value="MDR7212201.1"/>
    <property type="molecule type" value="Genomic_DNA"/>
</dbReference>
<organism evidence="1 2">
    <name type="scientific">Flavobacterium piscis</name>
    <dbReference type="NCBI Taxonomy" id="1114874"/>
    <lineage>
        <taxon>Bacteria</taxon>
        <taxon>Pseudomonadati</taxon>
        <taxon>Bacteroidota</taxon>
        <taxon>Flavobacteriia</taxon>
        <taxon>Flavobacteriales</taxon>
        <taxon>Flavobacteriaceae</taxon>
        <taxon>Flavobacterium</taxon>
    </lineage>
</organism>
<sequence>MAKGEIIVEGAKCFCSNSVANNSKATAVPLVVKSQSKKLKGNKYFAQEKPIATNLDDKAENFNNGEGFGDCYLPDKSKKPMPCKAKCSIKYKDYYKNVDFDKSMKVLLDVSTGTCPGYGTAGNIEFATTGQKKAVNTIDVKEADPFTVENTSSQWETSDPTKEDSVSEITIVAPLAEKSTGKYYFIEKAKNTNIWPLAMPIVEAKLQLKAIYKGDPTKITWALFKGDGVKDKVKTFVGIGANIAFTLDKLFKDQEEGLYRIEAYANKAGFKGCAILVEYIKDHVEGITAPGKTLLKNTPIPLTLKFKAASLVEKQKILNLSAPGPVYETSPIASWRVTHNNTVIYNSQISSESNLIKVETKTGSLGIFTFKNPGEYQVEAYTSPNDSSPIKTTLNVLESLGVNTVKGTSNQLLRYNESLKVEVSKFNVEFLPANATKMQWYLQKDGIRLTAFENAAISKEKSINKPINQILYNDARAGNNYFGKYAIEGYGKPANQPLFNGSDCFFFEVIRNSMDKVTLPKSIPKGAKVKLETAARIMPLVGDEKINLELPNDVVNNNDGTITFNNEGEFEIAAYLTGEQTIDTKATTKIKVATPELKRALWAYGTGYKRTETGYKEETHAFVEIAGLENQSITIKVWVRGTRESFYLEPSTYMLEEKKITLNDKGIGSFKITTDDKYKEKIKKALPATTEVPNPNISLIFTVEMPTGSQGTITLPDDMAIKNGKPVVGTKFIEVLDSNEELAVTSEKKIKSIFFAKEDGKGVQQTLTHQDKTHKVWVHTVNMQEEELRVDVMTLVHSDCMEEKNGIITVLQSIQEYKEKVGSDGLLELPFTAEEKYLTDAETNPVRFSIQVSRKVKDPNDDKKEVYIFEDDQLAQMPLPNASLVRSPDMKTVGIKATKQDKTPFSKEEKIALRKQLICFKNTALIVEKGILTEEAIENCTVPVVVDLEMAELVKGKSCYCNKDLTEEEVKAIIKIIKGSETIFGHADCTIKDKSIASFTLALNTTFRKYNISSCIQKITFLAQAFHESDNFNTAEEYSSNHDSSKSLYKGRGLIQMTGVQGAGSSLYNEPGPYKTYAEYVGNKEIINKPELIAQELTYAVDSAGWLWSKIKKTTTFPVLDKFTETQKSNARWKSEYFKEGLKKTLNDLALVMENVDEEKYFYLQSKMLNGYSIDHKLEKDPNGWSDRKSTLSKLKTWFKYNKNICNSGGIIPVLSGRVPWLIIAMQEFEKYKGLREIDSPLKEKVHEYFKVSSTGSQKADETLWNYTDAWCGAFLAWCFEQTEEFKKINTAYSAQAFGWKSDKWNKGEDSEPFVGALIIFDFSHVALIVGENMDGTAYVYLGGNQGNGEKRSGYQKIILGSVPKNDKSILGITKPKKYIITEEDKKLPKYDVNAENSRESSR</sequence>
<dbReference type="InterPro" id="IPR025460">
    <property type="entry name" value="DUF4280"/>
</dbReference>
<name>A0ABU1YF66_9FLAO</name>
<dbReference type="Pfam" id="PF14107">
    <property type="entry name" value="DUF4280"/>
    <property type="match status" value="1"/>
</dbReference>
<dbReference type="RefSeq" id="WP_310283654.1">
    <property type="nucleotide sequence ID" value="NZ_JAVDWQ010000019.1"/>
</dbReference>
<protein>
    <recommendedName>
        <fullName evidence="3">TIGR02594 family protein</fullName>
    </recommendedName>
</protein>
<evidence type="ECO:0000313" key="1">
    <source>
        <dbReference type="EMBL" id="MDR7212201.1"/>
    </source>
</evidence>
<evidence type="ECO:0008006" key="3">
    <source>
        <dbReference type="Google" id="ProtNLM"/>
    </source>
</evidence>
<proteinExistence type="predicted"/>
<evidence type="ECO:0000313" key="2">
    <source>
        <dbReference type="Proteomes" id="UP001269081"/>
    </source>
</evidence>
<keyword evidence="2" id="KW-1185">Reference proteome</keyword>
<dbReference type="InterPro" id="IPR023346">
    <property type="entry name" value="Lysozyme-like_dom_sf"/>
</dbReference>
<comment type="caution">
    <text evidence="1">The sequence shown here is derived from an EMBL/GenBank/DDBJ whole genome shotgun (WGS) entry which is preliminary data.</text>
</comment>
<dbReference type="Proteomes" id="UP001269081">
    <property type="component" value="Unassembled WGS sequence"/>
</dbReference>
<dbReference type="Gene3D" id="1.10.530.10">
    <property type="match status" value="1"/>
</dbReference>
<gene>
    <name evidence="1" type="ORF">J2W48_004158</name>
</gene>
<accession>A0ABU1YF66</accession>
<reference evidence="1 2" key="1">
    <citation type="submission" date="2023-07" db="EMBL/GenBank/DDBJ databases">
        <title>Sorghum-associated microbial communities from plants grown in Nebraska, USA.</title>
        <authorList>
            <person name="Schachtman D."/>
        </authorList>
    </citation>
    <scope>NUCLEOTIDE SEQUENCE [LARGE SCALE GENOMIC DNA]</scope>
    <source>
        <strain evidence="1 2">4129</strain>
    </source>
</reference>
<dbReference type="SUPFAM" id="SSF53955">
    <property type="entry name" value="Lysozyme-like"/>
    <property type="match status" value="1"/>
</dbReference>